<dbReference type="SUPFAM" id="SSF143724">
    <property type="entry name" value="PHP14-like"/>
    <property type="match status" value="2"/>
</dbReference>
<feature type="region of interest" description="Disordered" evidence="8">
    <location>
        <begin position="164"/>
        <end position="200"/>
    </location>
</feature>
<dbReference type="Gene3D" id="3.30.1840.10">
    <property type="entry name" value="Polyphosphate kinase middle domain"/>
    <property type="match status" value="1"/>
</dbReference>
<dbReference type="Pfam" id="PF02503">
    <property type="entry name" value="PP_kinase"/>
    <property type="match status" value="1"/>
</dbReference>
<dbReference type="InterPro" id="IPR003414">
    <property type="entry name" value="PP_kinase"/>
</dbReference>
<name>A0ABP9VMS0_9BACT</name>
<dbReference type="GO" id="GO:0016301">
    <property type="term" value="F:kinase activity"/>
    <property type="evidence" value="ECO:0007669"/>
    <property type="project" value="UniProtKB-KW"/>
</dbReference>
<evidence type="ECO:0000313" key="14">
    <source>
        <dbReference type="Proteomes" id="UP001416858"/>
    </source>
</evidence>
<dbReference type="EMBL" id="BAABRO010000003">
    <property type="protein sequence ID" value="GAA5506488.1"/>
    <property type="molecule type" value="Genomic_DNA"/>
</dbReference>
<evidence type="ECO:0000256" key="8">
    <source>
        <dbReference type="SAM" id="MobiDB-lite"/>
    </source>
</evidence>
<dbReference type="InterPro" id="IPR025200">
    <property type="entry name" value="PPK_C_dom2"/>
</dbReference>
<gene>
    <name evidence="6 13" type="primary">ppk</name>
    <name evidence="13" type="ORF">Rcae01_01941</name>
</gene>
<dbReference type="NCBIfam" id="TIGR03705">
    <property type="entry name" value="poly_P_kin"/>
    <property type="match status" value="1"/>
</dbReference>
<feature type="domain" description="Polyphosphate kinase middle" evidence="9">
    <location>
        <begin position="210"/>
        <end position="338"/>
    </location>
</feature>
<feature type="domain" description="Polyphosphate kinase C-terminal" evidence="12">
    <location>
        <begin position="366"/>
        <end position="530"/>
    </location>
</feature>
<comment type="function">
    <text evidence="6 7">Catalyzes the reversible transfer of the terminal phosphate of ATP to form a long-chain polyphosphate (polyP).</text>
</comment>
<keyword evidence="5 6" id="KW-0067">ATP-binding</keyword>
<keyword evidence="1 6" id="KW-0597">Phosphoprotein</keyword>
<feature type="compositionally biased region" description="Low complexity" evidence="8">
    <location>
        <begin position="171"/>
        <end position="198"/>
    </location>
</feature>
<evidence type="ECO:0000256" key="4">
    <source>
        <dbReference type="ARBA" id="ARBA00022777"/>
    </source>
</evidence>
<evidence type="ECO:0000259" key="11">
    <source>
        <dbReference type="Pfam" id="PF13090"/>
    </source>
</evidence>
<feature type="active site" description="Phosphohistidine intermediate" evidence="6">
    <location>
        <position position="469"/>
    </location>
</feature>
<evidence type="ECO:0000256" key="1">
    <source>
        <dbReference type="ARBA" id="ARBA00022553"/>
    </source>
</evidence>
<dbReference type="Pfam" id="PF13090">
    <property type="entry name" value="PP_kinase_C"/>
    <property type="match status" value="1"/>
</dbReference>
<comment type="catalytic activity">
    <reaction evidence="6 7">
        <text>[phosphate](n) + ATP = [phosphate](n+1) + ADP</text>
        <dbReference type="Rhea" id="RHEA:19573"/>
        <dbReference type="Rhea" id="RHEA-COMP:9859"/>
        <dbReference type="Rhea" id="RHEA-COMP:14280"/>
        <dbReference type="ChEBI" id="CHEBI:16838"/>
        <dbReference type="ChEBI" id="CHEBI:30616"/>
        <dbReference type="ChEBI" id="CHEBI:456216"/>
        <dbReference type="EC" id="2.7.4.1"/>
    </reaction>
</comment>
<dbReference type="InterPro" id="IPR024953">
    <property type="entry name" value="PP_kinase_middle"/>
</dbReference>
<keyword evidence="4 6" id="KW-0418">Kinase</keyword>
<dbReference type="Pfam" id="PF13089">
    <property type="entry name" value="PP_kinase_N"/>
    <property type="match status" value="1"/>
</dbReference>
<keyword evidence="3 6" id="KW-0547">Nucleotide-binding</keyword>
<evidence type="ECO:0000313" key="13">
    <source>
        <dbReference type="EMBL" id="GAA5506488.1"/>
    </source>
</evidence>
<reference evidence="13 14" key="1">
    <citation type="submission" date="2024-02" db="EMBL/GenBank/DDBJ databases">
        <title>Rhodopirellula caenicola NBRC 110016.</title>
        <authorList>
            <person name="Ichikawa N."/>
            <person name="Katano-Makiyama Y."/>
            <person name="Hidaka K."/>
        </authorList>
    </citation>
    <scope>NUCLEOTIDE SEQUENCE [LARGE SCALE GENOMIC DNA]</scope>
    <source>
        <strain evidence="13 14">NBRC 110016</strain>
    </source>
</reference>
<comment type="cofactor">
    <cofactor evidence="6">
        <name>Mg(2+)</name>
        <dbReference type="ChEBI" id="CHEBI:18420"/>
    </cofactor>
</comment>
<dbReference type="PANTHER" id="PTHR30218:SF0">
    <property type="entry name" value="POLYPHOSPHATE KINASE"/>
    <property type="match status" value="1"/>
</dbReference>
<feature type="binding site" evidence="6">
    <location>
        <position position="409"/>
    </location>
    <ligand>
        <name>Mg(2+)</name>
        <dbReference type="ChEBI" id="CHEBI:18420"/>
    </ligand>
</feature>
<evidence type="ECO:0000259" key="10">
    <source>
        <dbReference type="Pfam" id="PF13089"/>
    </source>
</evidence>
<dbReference type="NCBIfam" id="NF003921">
    <property type="entry name" value="PRK05443.2-2"/>
    <property type="match status" value="1"/>
</dbReference>
<evidence type="ECO:0000256" key="5">
    <source>
        <dbReference type="ARBA" id="ARBA00022840"/>
    </source>
</evidence>
<dbReference type="HAMAP" id="MF_00347">
    <property type="entry name" value="Polyphosphate_kinase"/>
    <property type="match status" value="1"/>
</dbReference>
<evidence type="ECO:0000259" key="9">
    <source>
        <dbReference type="Pfam" id="PF02503"/>
    </source>
</evidence>
<dbReference type="InterPro" id="IPR036830">
    <property type="entry name" value="PP_kinase_middle_dom_sf"/>
</dbReference>
<sequence>MNRELSWLEFNQRVLEQAEDRSVPLLERAKFLAISGSNLDEFMMVRVGGLKLQFDRNAMVRDAAGLTVSQQINAVSSRVHEMVARQYDLLRDVLEPQLAAAEIRRVKVSDCSDRAREVADQRFHSDVSAVLSPHAITHDRPFPLLQGLGVHLCVRLRALPEKKPVADSSEDATASSASGSESSASTKTKSAAKATAKSEPVSEPELVDSWQFAVIPLGRSVPRLVSMPSERGHDYILLEDLVTHYVEDFFPGREVMECVAFRITRNADVELQEDGAADLVDGMEEVLESRRLSRVVRLEYSAAASDHIVSFLSEVMQLTNQDLYPIDGPLDLSYLFTLHGLEGFDSLRDEAWVPQAHPSIDPAEGLFTTIAKGDILLVHPYERFDPIVRLIEEAAVDPDVLAIKQVLYRTSKRSPIVAALMRAAERGKYVSVIVELKARFDEARNIEWAREMEQAGVQVIYGIRGLKTHAKVCIIVRREPQGIVRYLHFGTGNYNEATANLYSDVSLLTCNDTLGADATTFFNAVTGASQPQQLQLLAAAPITLRKRILDLIEAETRRCLEGQKAEIVAKLNSLVDTQVIDALYRASQAGVRVRLNIRGVCCLKPGVKGLSENIEVISIVDRFLEHARIVYFRHGGDDELFISSADWMPRNLDRRVELFVPVIDPAARERLLHVLRTYFKDTTNVWRMLPTGLYDRGQADKKGKGAFQSQRVLYNEAVEVTRKAKQSRRATFETHEPKQSD</sequence>
<dbReference type="SUPFAM" id="SSF140356">
    <property type="entry name" value="PPK N-terminal domain-like"/>
    <property type="match status" value="1"/>
</dbReference>
<comment type="similarity">
    <text evidence="6 7">Belongs to the polyphosphate kinase 1 (PPK1) family.</text>
</comment>
<dbReference type="Gene3D" id="3.30.870.10">
    <property type="entry name" value="Endonuclease Chain A"/>
    <property type="match status" value="2"/>
</dbReference>
<organism evidence="13 14">
    <name type="scientific">Novipirellula caenicola</name>
    <dbReference type="NCBI Taxonomy" id="1536901"/>
    <lineage>
        <taxon>Bacteria</taxon>
        <taxon>Pseudomonadati</taxon>
        <taxon>Planctomycetota</taxon>
        <taxon>Planctomycetia</taxon>
        <taxon>Pirellulales</taxon>
        <taxon>Pirellulaceae</taxon>
        <taxon>Novipirellula</taxon>
    </lineage>
</organism>
<proteinExistence type="inferred from homology"/>
<evidence type="ECO:0000256" key="3">
    <source>
        <dbReference type="ARBA" id="ARBA00022741"/>
    </source>
</evidence>
<keyword evidence="6" id="KW-0479">Metal-binding</keyword>
<evidence type="ECO:0000256" key="7">
    <source>
        <dbReference type="RuleBase" id="RU003800"/>
    </source>
</evidence>
<evidence type="ECO:0000256" key="2">
    <source>
        <dbReference type="ARBA" id="ARBA00022679"/>
    </source>
</evidence>
<evidence type="ECO:0000256" key="6">
    <source>
        <dbReference type="HAMAP-Rule" id="MF_00347"/>
    </source>
</evidence>
<dbReference type="SUPFAM" id="SSF56024">
    <property type="entry name" value="Phospholipase D/nuclease"/>
    <property type="match status" value="2"/>
</dbReference>
<dbReference type="CDD" id="cd09165">
    <property type="entry name" value="PLDc_PaPPK1_C1_like"/>
    <property type="match status" value="1"/>
</dbReference>
<dbReference type="PIRSF" id="PIRSF015589">
    <property type="entry name" value="PP_kinase"/>
    <property type="match status" value="1"/>
</dbReference>
<dbReference type="Pfam" id="PF17941">
    <property type="entry name" value="PP_kinase_C_1"/>
    <property type="match status" value="1"/>
</dbReference>
<dbReference type="CDD" id="cd09168">
    <property type="entry name" value="PLDc_PaPPK1_C2_like"/>
    <property type="match status" value="1"/>
</dbReference>
<dbReference type="Gene3D" id="1.20.58.310">
    <property type="entry name" value="Polyphosphate kinase N-terminal domain"/>
    <property type="match status" value="1"/>
</dbReference>
<feature type="binding site" evidence="6">
    <location>
        <position position="626"/>
    </location>
    <ligand>
        <name>ATP</name>
        <dbReference type="ChEBI" id="CHEBI:30616"/>
    </ligand>
</feature>
<feature type="binding site" evidence="6">
    <location>
        <position position="502"/>
    </location>
    <ligand>
        <name>ATP</name>
        <dbReference type="ChEBI" id="CHEBI:30616"/>
    </ligand>
</feature>
<evidence type="ECO:0000259" key="12">
    <source>
        <dbReference type="Pfam" id="PF17941"/>
    </source>
</evidence>
<dbReference type="Proteomes" id="UP001416858">
    <property type="component" value="Unassembled WGS sequence"/>
</dbReference>
<dbReference type="EC" id="2.7.4.1" evidence="6 7"/>
<dbReference type="InterPro" id="IPR036832">
    <property type="entry name" value="PPK_N_dom_sf"/>
</dbReference>
<dbReference type="PANTHER" id="PTHR30218">
    <property type="entry name" value="POLYPHOSPHATE KINASE"/>
    <property type="match status" value="1"/>
</dbReference>
<protein>
    <recommendedName>
        <fullName evidence="6 7">Polyphosphate kinase</fullName>
        <ecNumber evidence="6 7">2.7.4.1</ecNumber>
    </recommendedName>
    <alternativeName>
        <fullName evidence="6">ATP-polyphosphate phosphotransferase</fullName>
    </alternativeName>
    <alternativeName>
        <fullName evidence="6">Polyphosphoric acid kinase</fullName>
    </alternativeName>
</protein>
<feature type="domain" description="Polyphosphate kinase N-terminal" evidence="10">
    <location>
        <begin position="1"/>
        <end position="104"/>
    </location>
</feature>
<feature type="binding site" evidence="6">
    <location>
        <position position="38"/>
    </location>
    <ligand>
        <name>ATP</name>
        <dbReference type="ChEBI" id="CHEBI:30616"/>
    </ligand>
</feature>
<keyword evidence="6" id="KW-0460">Magnesium</keyword>
<dbReference type="InterPro" id="IPR041108">
    <property type="entry name" value="PP_kinase_C_1"/>
</dbReference>
<comment type="PTM">
    <text evidence="6 7">An intermediate of this reaction is the autophosphorylated ppk in which a phosphate is covalently linked to a histidine residue through a N-P bond.</text>
</comment>
<dbReference type="InterPro" id="IPR025198">
    <property type="entry name" value="PPK_N_dom"/>
</dbReference>
<accession>A0ABP9VMS0</accession>
<keyword evidence="2 6" id="KW-0808">Transferase</keyword>
<keyword evidence="14" id="KW-1185">Reference proteome</keyword>
<feature type="binding site" evidence="6">
    <location>
        <position position="598"/>
    </location>
    <ligand>
        <name>ATP</name>
        <dbReference type="ChEBI" id="CHEBI:30616"/>
    </ligand>
</feature>
<feature type="binding site" evidence="6">
    <location>
        <position position="439"/>
    </location>
    <ligand>
        <name>Mg(2+)</name>
        <dbReference type="ChEBI" id="CHEBI:18420"/>
    </ligand>
</feature>
<comment type="caution">
    <text evidence="13">The sequence shown here is derived from an EMBL/GenBank/DDBJ whole genome shotgun (WGS) entry which is preliminary data.</text>
</comment>
<dbReference type="RefSeq" id="WP_345683429.1">
    <property type="nucleotide sequence ID" value="NZ_BAABRO010000003.1"/>
</dbReference>
<feature type="domain" description="Polyphosphate kinase C-terminal" evidence="11">
    <location>
        <begin position="537"/>
        <end position="704"/>
    </location>
</feature>